<keyword evidence="11" id="KW-0325">Glycoprotein</keyword>
<evidence type="ECO:0000256" key="7">
    <source>
        <dbReference type="ARBA" id="ARBA00023136"/>
    </source>
</evidence>
<feature type="transmembrane region" description="Helical" evidence="16">
    <location>
        <begin position="183"/>
        <end position="204"/>
    </location>
</feature>
<organism evidence="18 19">
    <name type="scientific">Branchiostoma lanceolatum</name>
    <name type="common">Common lancelet</name>
    <name type="synonym">Amphioxus lanceolatum</name>
    <dbReference type="NCBI Taxonomy" id="7740"/>
    <lineage>
        <taxon>Eukaryota</taxon>
        <taxon>Metazoa</taxon>
        <taxon>Chordata</taxon>
        <taxon>Cephalochordata</taxon>
        <taxon>Leptocardii</taxon>
        <taxon>Amphioxiformes</taxon>
        <taxon>Branchiostomatidae</taxon>
        <taxon>Branchiostoma</taxon>
    </lineage>
</organism>
<keyword evidence="3" id="KW-1003">Cell membrane</keyword>
<dbReference type="GO" id="GO:0004935">
    <property type="term" value="F:adrenergic receptor activity"/>
    <property type="evidence" value="ECO:0007669"/>
    <property type="project" value="InterPro"/>
</dbReference>
<keyword evidence="13" id="KW-0449">Lipoprotein</keyword>
<dbReference type="PROSITE" id="PS00237">
    <property type="entry name" value="G_PROTEIN_RECEP_F1_1"/>
    <property type="match status" value="1"/>
</dbReference>
<keyword evidence="19" id="KW-1185">Reference proteome</keyword>
<evidence type="ECO:0000256" key="4">
    <source>
        <dbReference type="ARBA" id="ARBA00022692"/>
    </source>
</evidence>
<dbReference type="FunFam" id="1.20.1070.10:FF:000121">
    <property type="entry name" value="Histamine H2 receptor"/>
    <property type="match status" value="1"/>
</dbReference>
<dbReference type="SUPFAM" id="SSF81321">
    <property type="entry name" value="Family A G protein-coupled receptor-like"/>
    <property type="match status" value="1"/>
</dbReference>
<gene>
    <name evidence="18" type="primary">HRH2</name>
    <name evidence="18" type="ORF">BLAG_LOCUS16726</name>
</gene>
<evidence type="ECO:0000256" key="16">
    <source>
        <dbReference type="SAM" id="Phobius"/>
    </source>
</evidence>
<dbReference type="PRINTS" id="PR00237">
    <property type="entry name" value="GPCRRHODOPSN"/>
</dbReference>
<keyword evidence="8" id="KW-0564">Palmitate</keyword>
<dbReference type="InterPro" id="IPR002233">
    <property type="entry name" value="ADR_fam"/>
</dbReference>
<dbReference type="PRINTS" id="PR01103">
    <property type="entry name" value="ADRENERGICR"/>
</dbReference>
<dbReference type="InterPro" id="IPR000276">
    <property type="entry name" value="GPCR_Rhodpsn"/>
</dbReference>
<dbReference type="AlphaFoldDB" id="A0A8J9ZPP8"/>
<dbReference type="PANTHER" id="PTHR24248:SF163">
    <property type="entry name" value="HISTAMINE H2 RECEPTOR-LIKE"/>
    <property type="match status" value="1"/>
</dbReference>
<dbReference type="PANTHER" id="PTHR24248">
    <property type="entry name" value="ADRENERGIC RECEPTOR-RELATED G-PROTEIN COUPLED RECEPTOR"/>
    <property type="match status" value="1"/>
</dbReference>
<dbReference type="PROSITE" id="PS50262">
    <property type="entry name" value="G_PROTEIN_RECEP_F1_2"/>
    <property type="match status" value="1"/>
</dbReference>
<keyword evidence="6 15" id="KW-0297">G-protein coupled receptor</keyword>
<evidence type="ECO:0000313" key="19">
    <source>
        <dbReference type="Proteomes" id="UP000838412"/>
    </source>
</evidence>
<proteinExistence type="inferred from homology"/>
<evidence type="ECO:0000256" key="2">
    <source>
        <dbReference type="ARBA" id="ARBA00014565"/>
    </source>
</evidence>
<feature type="transmembrane region" description="Helical" evidence="16">
    <location>
        <begin position="229"/>
        <end position="256"/>
    </location>
</feature>
<evidence type="ECO:0000256" key="10">
    <source>
        <dbReference type="ARBA" id="ARBA00023170"/>
    </source>
</evidence>
<evidence type="ECO:0000256" key="1">
    <source>
        <dbReference type="ARBA" id="ARBA00004651"/>
    </source>
</evidence>
<feature type="transmembrane region" description="Helical" evidence="16">
    <location>
        <begin position="325"/>
        <end position="347"/>
    </location>
</feature>
<dbReference type="Proteomes" id="UP000838412">
    <property type="component" value="Chromosome 3"/>
</dbReference>
<reference evidence="18" key="1">
    <citation type="submission" date="2022-01" db="EMBL/GenBank/DDBJ databases">
        <authorList>
            <person name="Braso-Vives M."/>
        </authorList>
    </citation>
    <scope>NUCLEOTIDE SEQUENCE</scope>
</reference>
<keyword evidence="5 16" id="KW-1133">Transmembrane helix</keyword>
<dbReference type="GO" id="GO:0071880">
    <property type="term" value="P:adenylate cyclase-activating adrenergic receptor signaling pathway"/>
    <property type="evidence" value="ECO:0007669"/>
    <property type="project" value="TreeGrafter"/>
</dbReference>
<evidence type="ECO:0000313" key="18">
    <source>
        <dbReference type="EMBL" id="CAH1259409.1"/>
    </source>
</evidence>
<evidence type="ECO:0000256" key="9">
    <source>
        <dbReference type="ARBA" id="ARBA00023157"/>
    </source>
</evidence>
<comment type="similarity">
    <text evidence="15">Belongs to the G-protein coupled receptor 1 family.</text>
</comment>
<keyword evidence="7 16" id="KW-0472">Membrane</keyword>
<dbReference type="InterPro" id="IPR017452">
    <property type="entry name" value="GPCR_Rhodpsn_7TM"/>
</dbReference>
<evidence type="ECO:0000256" key="6">
    <source>
        <dbReference type="ARBA" id="ARBA00023040"/>
    </source>
</evidence>
<evidence type="ECO:0000256" key="3">
    <source>
        <dbReference type="ARBA" id="ARBA00022475"/>
    </source>
</evidence>
<dbReference type="Pfam" id="PF00001">
    <property type="entry name" value="7tm_1"/>
    <property type="match status" value="1"/>
</dbReference>
<accession>A0A8J9ZPP8</accession>
<keyword evidence="10 15" id="KW-0675">Receptor</keyword>
<evidence type="ECO:0000256" key="8">
    <source>
        <dbReference type="ARBA" id="ARBA00023139"/>
    </source>
</evidence>
<dbReference type="SMART" id="SM01381">
    <property type="entry name" value="7TM_GPCR_Srsx"/>
    <property type="match status" value="1"/>
</dbReference>
<feature type="transmembrane region" description="Helical" evidence="16">
    <location>
        <begin position="293"/>
        <end position="313"/>
    </location>
</feature>
<dbReference type="OrthoDB" id="5951059at2759"/>
<dbReference type="Gene3D" id="1.20.1070.10">
    <property type="entry name" value="Rhodopsin 7-helix transmembrane proteins"/>
    <property type="match status" value="1"/>
</dbReference>
<evidence type="ECO:0000256" key="12">
    <source>
        <dbReference type="ARBA" id="ARBA00023224"/>
    </source>
</evidence>
<dbReference type="CDD" id="cd15051">
    <property type="entry name" value="7tmA_Histamine_H2R"/>
    <property type="match status" value="1"/>
</dbReference>
<feature type="domain" description="G-protein coupled receptors family 1 profile" evidence="17">
    <location>
        <begin position="83"/>
        <end position="344"/>
    </location>
</feature>
<keyword evidence="9" id="KW-1015">Disulfide bond</keyword>
<evidence type="ECO:0000256" key="14">
    <source>
        <dbReference type="ARBA" id="ARBA00031105"/>
    </source>
</evidence>
<evidence type="ECO:0000256" key="15">
    <source>
        <dbReference type="RuleBase" id="RU000688"/>
    </source>
</evidence>
<keyword evidence="12 15" id="KW-0807">Transducer</keyword>
<comment type="subcellular location">
    <subcellularLocation>
        <location evidence="1">Cell membrane</location>
        <topology evidence="1">Multi-pass membrane protein</topology>
    </subcellularLocation>
</comment>
<feature type="transmembrane region" description="Helical" evidence="16">
    <location>
        <begin position="134"/>
        <end position="162"/>
    </location>
</feature>
<evidence type="ECO:0000256" key="13">
    <source>
        <dbReference type="ARBA" id="ARBA00023288"/>
    </source>
</evidence>
<dbReference type="GO" id="GO:0043410">
    <property type="term" value="P:positive regulation of MAPK cascade"/>
    <property type="evidence" value="ECO:0007669"/>
    <property type="project" value="TreeGrafter"/>
</dbReference>
<dbReference type="EMBL" id="OV696688">
    <property type="protein sequence ID" value="CAH1259409.1"/>
    <property type="molecule type" value="Genomic_DNA"/>
</dbReference>
<feature type="transmembrane region" description="Helical" evidence="16">
    <location>
        <begin position="100"/>
        <end position="122"/>
    </location>
</feature>
<evidence type="ECO:0000256" key="5">
    <source>
        <dbReference type="ARBA" id="ARBA00022989"/>
    </source>
</evidence>
<protein>
    <recommendedName>
        <fullName evidence="2">Histamine H2 receptor</fullName>
    </recommendedName>
    <alternativeName>
        <fullName evidence="14">Gastric receptor I</fullName>
    </alternativeName>
</protein>
<evidence type="ECO:0000256" key="11">
    <source>
        <dbReference type="ARBA" id="ARBA00023180"/>
    </source>
</evidence>
<sequence>MPMRVKFTRLMFDDLHLQPNSRYHRGVRGGRMDNLSLAVTDNSTLLPGGGDTAARAPYGGKTLFAAVLVGTFLGIITLGTIIGNVLVCLAAVVNRRLRSITNYFVVSLAVADLLVGVLVLPFSTIFEVTRYWNFGLILCNLWVSLDVLCSTASILNLFAISLDRYYAITRPFTYSNKMCRRKAFMAIAVVWIVSLLVSFLPIWVGWNTGDGRLQNIDDPTQCSFNNTNVYYIMIVAFGTYYIPLIIMCITYFRIFLIAKEQANRINALQPEVRDANRRQNQNLANEHKATRTLAAVLGAFIICWTPYFTVFTITPLCGCTIPDQLYSVVLWLGYINSLLNPCVYAFMNKEFRRAFKKLLCFQTNSVCCCNNLRNGGLDTPTHSTAHRHS</sequence>
<evidence type="ECO:0000259" key="17">
    <source>
        <dbReference type="PROSITE" id="PS50262"/>
    </source>
</evidence>
<keyword evidence="4 15" id="KW-0812">Transmembrane</keyword>
<feature type="transmembrane region" description="Helical" evidence="16">
    <location>
        <begin position="63"/>
        <end position="93"/>
    </location>
</feature>
<dbReference type="GO" id="GO:0005886">
    <property type="term" value="C:plasma membrane"/>
    <property type="evidence" value="ECO:0007669"/>
    <property type="project" value="UniProtKB-SubCell"/>
</dbReference>
<name>A0A8J9ZPP8_BRALA</name>